<feature type="chain" id="PRO_5013876695" evidence="1">
    <location>
        <begin position="28"/>
        <end position="478"/>
    </location>
</feature>
<evidence type="ECO:0000313" key="2">
    <source>
        <dbReference type="EMBL" id="PIL46963.1"/>
    </source>
</evidence>
<dbReference type="SUPFAM" id="SSF51126">
    <property type="entry name" value="Pectin lyase-like"/>
    <property type="match status" value="1"/>
</dbReference>
<keyword evidence="1" id="KW-0732">Signal</keyword>
<dbReference type="Gene3D" id="2.160.20.10">
    <property type="entry name" value="Single-stranded right-handed beta-helix, Pectin lyase-like"/>
    <property type="match status" value="1"/>
</dbReference>
<dbReference type="InterPro" id="IPR011050">
    <property type="entry name" value="Pectin_lyase_fold/virulence"/>
</dbReference>
<dbReference type="EMBL" id="PDOC01000001">
    <property type="protein sequence ID" value="PIL46963.1"/>
    <property type="molecule type" value="Genomic_DNA"/>
</dbReference>
<dbReference type="InterPro" id="IPR012334">
    <property type="entry name" value="Pectin_lyas_fold"/>
</dbReference>
<dbReference type="Proteomes" id="UP000230390">
    <property type="component" value="Unassembled WGS sequence"/>
</dbReference>
<proteinExistence type="predicted"/>
<gene>
    <name evidence="2" type="ORF">CR105_02105</name>
</gene>
<reference evidence="2 3" key="1">
    <citation type="submission" date="2017-10" db="EMBL/GenBank/DDBJ databases">
        <title>Massilia psychrophilum sp. nov., a novel purple-pigmented bacterium isolated from Tianshan glacier, Xinjiang Municipality, China.</title>
        <authorList>
            <person name="Wang H."/>
        </authorList>
    </citation>
    <scope>NUCLEOTIDE SEQUENCE [LARGE SCALE GENOMIC DNA]</scope>
    <source>
        <strain evidence="2 3">JCM 30074</strain>
    </source>
</reference>
<keyword evidence="3" id="KW-1185">Reference proteome</keyword>
<sequence length="478" mass="50311">MYPRRHRAVRTWSTLALLALVAAGAVAAVVVQSAGVAPRALARHIDRHAEGHPALLTNSAGWVARTLTTLDRGDGAPLAIPGIGALPRAMASRQTGREVLLGSATEVRSAIAQALPGDVLTMLPGHYKFSQTLSLAQPGRPDSKITLRARRADTVLIDFATAQGVVVTGPDWRVENLTVRGACTAQPDCQHAFHVVGGAVRFTAVNNTISDFNAHFKINGEQGRFPDDGLIEGNTLTNASVRETAGAVTVIDMVGVNGWTIRRNLISDFVKGGGDRISYGAFAKGGGARNVFEQNVVICESRLRGLAGQRVGLSLGGGGSGKQYCRDSKCITEQDQGVIQSNLVASCSDAGIYLNGAARSQVLHNTLLDTSGIEARFAGSTGDIEGNLVDGQIVQRDGALLRLRENRTTVAAALFVGQHPVRRLFSTDGAAVLAWRGAPPRRTAPTPALPDLCAAARPQLAALGAFEDLARCRHKAAP</sequence>
<dbReference type="OrthoDB" id="5496540at2"/>
<organism evidence="2 3">
    <name type="scientific">Massilia eurypsychrophila</name>
    <dbReference type="NCBI Taxonomy" id="1485217"/>
    <lineage>
        <taxon>Bacteria</taxon>
        <taxon>Pseudomonadati</taxon>
        <taxon>Pseudomonadota</taxon>
        <taxon>Betaproteobacteria</taxon>
        <taxon>Burkholderiales</taxon>
        <taxon>Oxalobacteraceae</taxon>
        <taxon>Telluria group</taxon>
        <taxon>Massilia</taxon>
    </lineage>
</organism>
<comment type="caution">
    <text evidence="2">The sequence shown here is derived from an EMBL/GenBank/DDBJ whole genome shotgun (WGS) entry which is preliminary data.</text>
</comment>
<name>A0A2G8TLP4_9BURK</name>
<dbReference type="RefSeq" id="WP_099786766.1">
    <property type="nucleotide sequence ID" value="NZ_JBHLYV010000100.1"/>
</dbReference>
<evidence type="ECO:0000313" key="3">
    <source>
        <dbReference type="Proteomes" id="UP000230390"/>
    </source>
</evidence>
<protein>
    <submittedName>
        <fullName evidence="2">Uncharacterized protein</fullName>
    </submittedName>
</protein>
<feature type="signal peptide" evidence="1">
    <location>
        <begin position="1"/>
        <end position="27"/>
    </location>
</feature>
<evidence type="ECO:0000256" key="1">
    <source>
        <dbReference type="SAM" id="SignalP"/>
    </source>
</evidence>
<dbReference type="AlphaFoldDB" id="A0A2G8TLP4"/>
<accession>A0A2G8TLP4</accession>